<evidence type="ECO:0000313" key="2">
    <source>
        <dbReference type="Proteomes" id="UP000246104"/>
    </source>
</evidence>
<comment type="caution">
    <text evidence="1">The sequence shown here is derived from an EMBL/GenBank/DDBJ whole genome shotgun (WGS) entry which is preliminary data.</text>
</comment>
<evidence type="ECO:0000313" key="1">
    <source>
        <dbReference type="EMBL" id="PWU23175.1"/>
    </source>
</evidence>
<gene>
    <name evidence="1" type="ORF">C5B42_03795</name>
</gene>
<sequence length="80" mass="9188">MNNQINTLQQVGQITIYWFSSGRGGLQKKCSSQSQTVHIVYVYIPNDHKYGQNSHPLLCFLHVNQFRVSTATYARTSHMD</sequence>
<name>A0A317JTE4_9BACT</name>
<organism evidence="1 2">
    <name type="scientific">Candidatus Cerribacteria bacterium 'Amazon FNV 2010 28 9'</name>
    <dbReference type="NCBI Taxonomy" id="2081795"/>
    <lineage>
        <taxon>Bacteria</taxon>
        <taxon>Candidatus Cerribacteria</taxon>
    </lineage>
</organism>
<proteinExistence type="predicted"/>
<dbReference type="EMBL" id="PSRQ01000043">
    <property type="protein sequence ID" value="PWU23175.1"/>
    <property type="molecule type" value="Genomic_DNA"/>
</dbReference>
<accession>A0A317JTE4</accession>
<protein>
    <submittedName>
        <fullName evidence="1">Uncharacterized protein</fullName>
    </submittedName>
</protein>
<reference evidence="1 2" key="1">
    <citation type="submission" date="2018-02" db="EMBL/GenBank/DDBJ databases">
        <title>Genomic Reconstructions from Amazon Rainforest and Pasture Soil Reveal Novel Insights into the Physiology of Candidate Phyla in Tropical Sites.</title>
        <authorList>
            <person name="Kroeger M.E."/>
            <person name="Delmont T."/>
            <person name="Eren A.M."/>
            <person name="Guo J."/>
            <person name="Meyer K.M."/>
            <person name="Khan K."/>
            <person name="Rodrigues J.L.M."/>
            <person name="Bohannan B.J.M."/>
            <person name="Tringe S."/>
            <person name="Borges C.D."/>
            <person name="Tiedje J."/>
            <person name="Tsai S.M."/>
            <person name="Nusslein K."/>
        </authorList>
    </citation>
    <scope>NUCLEOTIDE SEQUENCE [LARGE SCALE GENOMIC DNA]</scope>
    <source>
        <strain evidence="1">Amazon FNV 2010 28 9</strain>
    </source>
</reference>
<dbReference type="Proteomes" id="UP000246104">
    <property type="component" value="Unassembled WGS sequence"/>
</dbReference>
<dbReference type="AlphaFoldDB" id="A0A317JTE4"/>